<evidence type="ECO:0000313" key="1">
    <source>
        <dbReference type="EMBL" id="CSA59603.1"/>
    </source>
</evidence>
<dbReference type="AlphaFoldDB" id="A0A655QKW7"/>
<gene>
    <name evidence="1" type="ORF">ERS013165_01950</name>
    <name evidence="2" type="ORF">ERS013201_00741</name>
</gene>
<protein>
    <submittedName>
        <fullName evidence="1">Uncharacterized protein</fullName>
    </submittedName>
</protein>
<organism evidence="1 3">
    <name type="scientific">Vibrio cholerae</name>
    <dbReference type="NCBI Taxonomy" id="666"/>
    <lineage>
        <taxon>Bacteria</taxon>
        <taxon>Pseudomonadati</taxon>
        <taxon>Pseudomonadota</taxon>
        <taxon>Gammaproteobacteria</taxon>
        <taxon>Vibrionales</taxon>
        <taxon>Vibrionaceae</taxon>
        <taxon>Vibrio</taxon>
    </lineage>
</organism>
<proteinExistence type="predicted"/>
<evidence type="ECO:0000313" key="4">
    <source>
        <dbReference type="Proteomes" id="UP000046067"/>
    </source>
</evidence>
<dbReference type="EMBL" id="CWOW01000009">
    <property type="protein sequence ID" value="CSA59603.1"/>
    <property type="molecule type" value="Genomic_DNA"/>
</dbReference>
<reference evidence="3 4" key="1">
    <citation type="submission" date="2015-07" db="EMBL/GenBank/DDBJ databases">
        <authorList>
            <consortium name="Pathogen Informatics"/>
        </authorList>
    </citation>
    <scope>NUCLEOTIDE SEQUENCE [LARGE SCALE GENOMIC DNA]</scope>
    <source>
        <strain evidence="2 4">A325</strain>
        <strain evidence="1 3">A51</strain>
    </source>
</reference>
<name>A0A655QKW7_VIBCL</name>
<evidence type="ECO:0000313" key="2">
    <source>
        <dbReference type="EMBL" id="CSB70597.1"/>
    </source>
</evidence>
<sequence length="61" mass="6265">MPIDALIGIGLMYGPIKPDTNAIGNKAAITVRVARMVGPPTSSTAGGMSSDNLRLPIAICR</sequence>
<dbReference type="EMBL" id="CWQJ01000003">
    <property type="protein sequence ID" value="CSB70597.1"/>
    <property type="molecule type" value="Genomic_DNA"/>
</dbReference>
<evidence type="ECO:0000313" key="3">
    <source>
        <dbReference type="Proteomes" id="UP000044806"/>
    </source>
</evidence>
<accession>A0A655QKW7</accession>
<dbReference type="Proteomes" id="UP000046067">
    <property type="component" value="Unassembled WGS sequence"/>
</dbReference>
<dbReference type="Proteomes" id="UP000044806">
    <property type="component" value="Unassembled WGS sequence"/>
</dbReference>